<dbReference type="RefSeq" id="WP_143784639.1">
    <property type="nucleotide sequence ID" value="NZ_CP041616.1"/>
</dbReference>
<organism evidence="2 3">
    <name type="scientific">Ornithinimicrobium ciconiae</name>
    <dbReference type="NCBI Taxonomy" id="2594265"/>
    <lineage>
        <taxon>Bacteria</taxon>
        <taxon>Bacillati</taxon>
        <taxon>Actinomycetota</taxon>
        <taxon>Actinomycetes</taxon>
        <taxon>Micrococcales</taxon>
        <taxon>Ornithinimicrobiaceae</taxon>
        <taxon>Ornithinimicrobium</taxon>
    </lineage>
</organism>
<accession>A0A516GEG6</accession>
<dbReference type="OrthoDB" id="5062998at2"/>
<proteinExistence type="predicted"/>
<evidence type="ECO:0000256" key="1">
    <source>
        <dbReference type="SAM" id="MobiDB-lite"/>
    </source>
</evidence>
<evidence type="ECO:0000313" key="2">
    <source>
        <dbReference type="EMBL" id="QDO89919.1"/>
    </source>
</evidence>
<dbReference type="Proteomes" id="UP000315395">
    <property type="component" value="Chromosome"/>
</dbReference>
<dbReference type="EMBL" id="CP041616">
    <property type="protein sequence ID" value="QDO89919.1"/>
    <property type="molecule type" value="Genomic_DNA"/>
</dbReference>
<evidence type="ECO:0000313" key="3">
    <source>
        <dbReference type="Proteomes" id="UP000315395"/>
    </source>
</evidence>
<reference evidence="2 3" key="1">
    <citation type="submission" date="2019-07" db="EMBL/GenBank/DDBJ databases">
        <title>complete genome sequencing of Ornithinimicrobium sp. H23M54.</title>
        <authorList>
            <person name="Bae J.-W."/>
            <person name="Lee S.-Y."/>
        </authorList>
    </citation>
    <scope>NUCLEOTIDE SEQUENCE [LARGE SCALE GENOMIC DNA]</scope>
    <source>
        <strain evidence="2 3">H23M54</strain>
    </source>
</reference>
<feature type="region of interest" description="Disordered" evidence="1">
    <location>
        <begin position="901"/>
        <end position="926"/>
    </location>
</feature>
<evidence type="ECO:0008006" key="4">
    <source>
        <dbReference type="Google" id="ProtNLM"/>
    </source>
</evidence>
<name>A0A516GEG6_9MICO</name>
<feature type="compositionally biased region" description="Basic and acidic residues" evidence="1">
    <location>
        <begin position="901"/>
        <end position="918"/>
    </location>
</feature>
<gene>
    <name evidence="2" type="ORF">FNH13_17615</name>
</gene>
<dbReference type="AlphaFoldDB" id="A0A516GEG6"/>
<keyword evidence="3" id="KW-1185">Reference proteome</keyword>
<dbReference type="KEGG" id="orz:FNH13_17615"/>
<protein>
    <recommendedName>
        <fullName evidence="4">DUF927 domain-containing protein</fullName>
    </recommendedName>
</protein>
<sequence length="1040" mass="111053">MTTAHTESTTPALSVVEATPGWESTEYGPSITGSGAAKCASSAVAPIVAVAGGLVTVRNGDRKEIAQTVPALTLGDSRSKGTSFLARNAATGDALYLPWPSLTRVAETSRKTPGYPVPAQMHQARPSEPIVIDGKTRKYDSLAGGTSPIAAHPSTPTSWLDGDCDVIIAEGMMKALSILTACLYGYHGREALLLTDAERDALAAPTAEGRRAAVRTVSARLHGLMESVPTGQRVLVLGVVGVGNWHHNSEWNGLDLRDRAVYICLDADVTTNAQVHRQAAGLWSMLEHKRARVALLRPCVDGDPKAGADDMLAATGMSLDALLNTCVETLPAPPAPPARDGDLRVCPEQGITEVYKAAEGHPGRWEEYSTYALRIAETRDRYTATDAEVASATMPKPTSQYQSGIRMGVTWRSSRDGQVREATFDGPISMLSEQGPRFVNAARGLPADLEASSVDHWPPPPEVIRAAKAHRPEDRLDLPTYMQSGYVPCPDGSMAYVMGNSVVGAGGFTDKVGAGVPELDSAAAEFGLHPTTSPTGGIDKDQIRADLTEVLEVYDSVWTDPAKAAVTVASPLRPAVPVETNSVVNHVGARRSGKSYSARAASQFFRSGLGVWAGEHLTGGASDTPLRLEQNVSLHPFWVADDAAPTTDKKASDGTEAKLGDVIRAVHNRAARRRGIGTGYAENPPRAVLMVTMENTMRVSSVLDRCVTLTYGKGELRKPGVERMNAMIADSLAPARVFTAAVQMVLGEVGPETWAEVTEVWRWRRAQEVEWVEKGMIRAGASENEVRRAAEKAGDLLVGLELLAELCAHVGLDPEVYESRIYKWRQALATLVLKQMEASRDLAPGQALLTALRADLAAGLCHIAVPGSGERPSITEGDGALGQALGWHLPAIEADIYRDDETAKKDEKDEAAKKDETGKPTFLRPEAALPRGRTVGCLVREPEGGRRWCVLIYHTAGASVLLRDGGHLPHGTRLPDSLRAARDEGLCSDAWTPNKGQQRVMAGGVSVSGTAILLDALLQRDVADETDTTEPAAQETVTKL</sequence>